<evidence type="ECO:0000313" key="12">
    <source>
        <dbReference type="EnsemblMetazoa" id="G3022.6:cds"/>
    </source>
</evidence>
<dbReference type="InterPro" id="IPR000276">
    <property type="entry name" value="GPCR_Rhodpsn"/>
</dbReference>
<feature type="transmembrane region" description="Helical" evidence="10">
    <location>
        <begin position="72"/>
        <end position="92"/>
    </location>
</feature>
<keyword evidence="6 10" id="KW-0472">Membrane</keyword>
<dbReference type="PANTHER" id="PTHR45695">
    <property type="entry name" value="LEUCOKININ RECEPTOR-RELATED"/>
    <property type="match status" value="1"/>
</dbReference>
<reference evidence="12" key="1">
    <citation type="submission" date="2022-08" db="UniProtKB">
        <authorList>
            <consortium name="EnsemblMetazoa"/>
        </authorList>
    </citation>
    <scope>IDENTIFICATION</scope>
    <source>
        <strain evidence="12">05x7-T-G4-1.051#20</strain>
    </source>
</reference>
<dbReference type="PROSITE" id="PS00237">
    <property type="entry name" value="G_PROTEIN_RECEP_F1_1"/>
    <property type="match status" value="1"/>
</dbReference>
<dbReference type="Pfam" id="PF00001">
    <property type="entry name" value="7tm_1"/>
    <property type="match status" value="1"/>
</dbReference>
<feature type="transmembrane region" description="Helical" evidence="10">
    <location>
        <begin position="300"/>
        <end position="318"/>
    </location>
</feature>
<dbReference type="EnsemblMetazoa" id="G3022.2">
    <property type="protein sequence ID" value="G3022.2:cds"/>
    <property type="gene ID" value="G3022"/>
</dbReference>
<keyword evidence="13" id="KW-1185">Reference proteome</keyword>
<evidence type="ECO:0000256" key="3">
    <source>
        <dbReference type="ARBA" id="ARBA00022692"/>
    </source>
</evidence>
<accession>A0A8W8LYN0</accession>
<keyword evidence="4 10" id="KW-1133">Transmembrane helix</keyword>
<feature type="transmembrane region" description="Helical" evidence="10">
    <location>
        <begin position="202"/>
        <end position="228"/>
    </location>
</feature>
<evidence type="ECO:0000313" key="13">
    <source>
        <dbReference type="Proteomes" id="UP000005408"/>
    </source>
</evidence>
<protein>
    <recommendedName>
        <fullName evidence="11">G-protein coupled receptors family 1 profile domain-containing protein</fullName>
    </recommendedName>
</protein>
<evidence type="ECO:0000256" key="4">
    <source>
        <dbReference type="ARBA" id="ARBA00022989"/>
    </source>
</evidence>
<keyword evidence="3 9" id="KW-0812">Transmembrane</keyword>
<comment type="subcellular location">
    <subcellularLocation>
        <location evidence="1">Membrane</location>
        <topology evidence="1">Multi-pass membrane protein</topology>
    </subcellularLocation>
</comment>
<proteinExistence type="inferred from homology"/>
<dbReference type="InterPro" id="IPR000611">
    <property type="entry name" value="NPY_rcpt"/>
</dbReference>
<comment type="similarity">
    <text evidence="2 9">Belongs to the G-protein coupled receptor 1 family.</text>
</comment>
<feature type="domain" description="G-protein coupled receptors family 1 profile" evidence="11">
    <location>
        <begin position="51"/>
        <end position="313"/>
    </location>
</feature>
<dbReference type="Proteomes" id="UP000005408">
    <property type="component" value="Unassembled WGS sequence"/>
</dbReference>
<sequence length="379" mass="42543">MRSNHSNETEPTEQITDEEWYQEILEFVAPGLEHWILIGLFVVVFLLGISGNLLVCLAVWRNRNLRTLTNVHLVNLAVADFMVIAVCLPPTLLHDALESWFLGTVGCKIVTYLQKVSVLVSVLTLTTIGIERYLGICHPMSDFLPRIKTRVALLGIWVVAMVTAIPDAYYMTVIPDNVIPPTINLLKSCRPSDSQVEVTQQLVIFFVFFIIPLAIMGFAYTNIFLCLWRSTQSLPNINNEHAANTVIQNRKITAKMLIVVVAAFFACNLPVYILNILRYVGVLFTVDHAKIKSFALSSHLLLYTSSAINPVIYTIMSGKFRTAFRQMICKDVTICKCRRMVKNRSHSQTTDSTTTGATKNPPEEICLMTTYVAKGLHDA</sequence>
<evidence type="ECO:0000256" key="1">
    <source>
        <dbReference type="ARBA" id="ARBA00004141"/>
    </source>
</evidence>
<keyword evidence="5 9" id="KW-0297">G-protein coupled receptor</keyword>
<evidence type="ECO:0000256" key="2">
    <source>
        <dbReference type="ARBA" id="ARBA00010663"/>
    </source>
</evidence>
<dbReference type="SUPFAM" id="SSF81321">
    <property type="entry name" value="Family A G protein-coupled receptor-like"/>
    <property type="match status" value="1"/>
</dbReference>
<feature type="transmembrane region" description="Helical" evidence="10">
    <location>
        <begin position="35"/>
        <end position="60"/>
    </location>
</feature>
<dbReference type="KEGG" id="crg:105327592"/>
<dbReference type="PANTHER" id="PTHR45695:SF15">
    <property type="entry name" value="OPSIN RH2"/>
    <property type="match status" value="1"/>
</dbReference>
<evidence type="ECO:0000256" key="6">
    <source>
        <dbReference type="ARBA" id="ARBA00023136"/>
    </source>
</evidence>
<dbReference type="EnsemblMetazoa" id="G3022.6">
    <property type="protein sequence ID" value="G3022.6:cds"/>
    <property type="gene ID" value="G3022"/>
</dbReference>
<dbReference type="GO" id="GO:0004983">
    <property type="term" value="F:neuropeptide Y receptor activity"/>
    <property type="evidence" value="ECO:0007669"/>
    <property type="project" value="InterPro"/>
</dbReference>
<feature type="transmembrane region" description="Helical" evidence="10">
    <location>
        <begin position="151"/>
        <end position="171"/>
    </location>
</feature>
<dbReference type="PROSITE" id="PS50262">
    <property type="entry name" value="G_PROTEIN_RECEP_F1_2"/>
    <property type="match status" value="1"/>
</dbReference>
<evidence type="ECO:0000256" key="5">
    <source>
        <dbReference type="ARBA" id="ARBA00023040"/>
    </source>
</evidence>
<dbReference type="AlphaFoldDB" id="A0A8W8LYN0"/>
<evidence type="ECO:0000256" key="9">
    <source>
        <dbReference type="RuleBase" id="RU000688"/>
    </source>
</evidence>
<organism evidence="12 13">
    <name type="scientific">Magallana gigas</name>
    <name type="common">Pacific oyster</name>
    <name type="synonym">Crassostrea gigas</name>
    <dbReference type="NCBI Taxonomy" id="29159"/>
    <lineage>
        <taxon>Eukaryota</taxon>
        <taxon>Metazoa</taxon>
        <taxon>Spiralia</taxon>
        <taxon>Lophotrochozoa</taxon>
        <taxon>Mollusca</taxon>
        <taxon>Bivalvia</taxon>
        <taxon>Autobranchia</taxon>
        <taxon>Pteriomorphia</taxon>
        <taxon>Ostreida</taxon>
        <taxon>Ostreoidea</taxon>
        <taxon>Ostreidae</taxon>
        <taxon>Magallana</taxon>
    </lineage>
</organism>
<dbReference type="OMA" id="ICHPMSD"/>
<dbReference type="PRINTS" id="PR01012">
    <property type="entry name" value="NRPEPTIDEYR"/>
</dbReference>
<evidence type="ECO:0000256" key="10">
    <source>
        <dbReference type="SAM" id="Phobius"/>
    </source>
</evidence>
<feature type="transmembrane region" description="Helical" evidence="10">
    <location>
        <begin position="257"/>
        <end position="280"/>
    </location>
</feature>
<evidence type="ECO:0000256" key="8">
    <source>
        <dbReference type="ARBA" id="ARBA00023224"/>
    </source>
</evidence>
<dbReference type="CDD" id="cd15208">
    <property type="entry name" value="7tmA_OXR"/>
    <property type="match status" value="1"/>
</dbReference>
<keyword evidence="8 9" id="KW-0807">Transducer</keyword>
<dbReference type="InterPro" id="IPR017452">
    <property type="entry name" value="GPCR_Rhodpsn_7TM"/>
</dbReference>
<feature type="transmembrane region" description="Helical" evidence="10">
    <location>
        <begin position="112"/>
        <end position="130"/>
    </location>
</feature>
<dbReference type="GO" id="GO:0005886">
    <property type="term" value="C:plasma membrane"/>
    <property type="evidence" value="ECO:0007669"/>
    <property type="project" value="TreeGrafter"/>
</dbReference>
<evidence type="ECO:0000259" key="11">
    <source>
        <dbReference type="PROSITE" id="PS50262"/>
    </source>
</evidence>
<dbReference type="PRINTS" id="PR00237">
    <property type="entry name" value="GPCRRHODOPSN"/>
</dbReference>
<keyword evidence="7 9" id="KW-0675">Receptor</keyword>
<dbReference type="GeneID" id="105327592"/>
<dbReference type="OrthoDB" id="5987936at2759"/>
<dbReference type="Gene3D" id="1.20.1070.10">
    <property type="entry name" value="Rhodopsin 7-helix transmembrane proteins"/>
    <property type="match status" value="1"/>
</dbReference>
<evidence type="ECO:0000256" key="7">
    <source>
        <dbReference type="ARBA" id="ARBA00023170"/>
    </source>
</evidence>
<name>A0A8W8LYN0_MAGGI</name>